<gene>
    <name evidence="1" type="ORF">KQI88_14720</name>
</gene>
<proteinExistence type="predicted"/>
<dbReference type="Proteomes" id="UP000779508">
    <property type="component" value="Unassembled WGS sequence"/>
</dbReference>
<dbReference type="EMBL" id="JAHLQK010000006">
    <property type="protein sequence ID" value="MBU5677672.1"/>
    <property type="molecule type" value="Genomic_DNA"/>
</dbReference>
<sequence length="187" mass="21540">MKRKVCFFTSIIIIISWFVLVRCEEKNESINESEEAFEMIEDLGTTFQENTLNKSFYEIIDGEVADILLYNYQDRSMYIAGLKVFEEFGISNEGVVSISADRKILTLSMIKSTGSVTGALDGPYVYFQINLVTNEIIEKKFEPAPDYTELGRLEFAEYNNEVIELSDEQILQIGLYFKDLIREIESN</sequence>
<dbReference type="RefSeq" id="WP_216418603.1">
    <property type="nucleotide sequence ID" value="NZ_JAHLQK010000006.1"/>
</dbReference>
<evidence type="ECO:0000313" key="2">
    <source>
        <dbReference type="Proteomes" id="UP000779508"/>
    </source>
</evidence>
<evidence type="ECO:0000313" key="1">
    <source>
        <dbReference type="EMBL" id="MBU5677672.1"/>
    </source>
</evidence>
<protein>
    <submittedName>
        <fullName evidence="1">Uncharacterized protein</fullName>
    </submittedName>
</protein>
<organism evidence="1 2">
    <name type="scientific">Alkaliphilus flagellatus</name>
    <dbReference type="NCBI Taxonomy" id="2841507"/>
    <lineage>
        <taxon>Bacteria</taxon>
        <taxon>Bacillati</taxon>
        <taxon>Bacillota</taxon>
        <taxon>Clostridia</taxon>
        <taxon>Peptostreptococcales</taxon>
        <taxon>Natronincolaceae</taxon>
        <taxon>Alkaliphilus</taxon>
    </lineage>
</organism>
<keyword evidence="2" id="KW-1185">Reference proteome</keyword>
<name>A0ABS6G7G8_9FIRM</name>
<comment type="caution">
    <text evidence="1">The sequence shown here is derived from an EMBL/GenBank/DDBJ whole genome shotgun (WGS) entry which is preliminary data.</text>
</comment>
<accession>A0ABS6G7G8</accession>
<reference evidence="1 2" key="1">
    <citation type="submission" date="2021-06" db="EMBL/GenBank/DDBJ databases">
        <authorList>
            <person name="Sun Q."/>
            <person name="Li D."/>
        </authorList>
    </citation>
    <scope>NUCLEOTIDE SEQUENCE [LARGE SCALE GENOMIC DNA]</scope>
    <source>
        <strain evidence="1 2">MSJ-5</strain>
    </source>
</reference>